<evidence type="ECO:0000313" key="1">
    <source>
        <dbReference type="EMBL" id="KAL3961488.1"/>
    </source>
</evidence>
<gene>
    <name evidence="1" type="ORF">ACCO45_003011</name>
</gene>
<accession>A0ACC4DZT9</accession>
<dbReference type="Proteomes" id="UP001638806">
    <property type="component" value="Unassembled WGS sequence"/>
</dbReference>
<name>A0ACC4DZT9_PURLI</name>
<protein>
    <submittedName>
        <fullName evidence="1">Uncharacterized protein</fullName>
    </submittedName>
</protein>
<reference evidence="1" key="1">
    <citation type="submission" date="2024-12" db="EMBL/GenBank/DDBJ databases">
        <title>Comparative genomics and development of molecular markers within Purpureocillium lilacinum and among Purpureocillium species.</title>
        <authorList>
            <person name="Yeh Z.-Y."/>
            <person name="Ni N.-T."/>
            <person name="Lo P.-H."/>
            <person name="Mushyakhwo K."/>
            <person name="Lin C.-F."/>
            <person name="Nai Y.-S."/>
        </authorList>
    </citation>
    <scope>NUCLEOTIDE SEQUENCE</scope>
    <source>
        <strain evidence="1">NCHU-NPUST-175</strain>
    </source>
</reference>
<dbReference type="EMBL" id="JBGNUJ010000003">
    <property type="protein sequence ID" value="KAL3961488.1"/>
    <property type="molecule type" value="Genomic_DNA"/>
</dbReference>
<keyword evidence="2" id="KW-1185">Reference proteome</keyword>
<proteinExistence type="predicted"/>
<organism evidence="1 2">
    <name type="scientific">Purpureocillium lilacinum</name>
    <name type="common">Paecilomyces lilacinus</name>
    <dbReference type="NCBI Taxonomy" id="33203"/>
    <lineage>
        <taxon>Eukaryota</taxon>
        <taxon>Fungi</taxon>
        <taxon>Dikarya</taxon>
        <taxon>Ascomycota</taxon>
        <taxon>Pezizomycotina</taxon>
        <taxon>Sordariomycetes</taxon>
        <taxon>Hypocreomycetidae</taxon>
        <taxon>Hypocreales</taxon>
        <taxon>Ophiocordycipitaceae</taxon>
        <taxon>Purpureocillium</taxon>
    </lineage>
</organism>
<comment type="caution">
    <text evidence="1">The sequence shown here is derived from an EMBL/GenBank/DDBJ whole genome shotgun (WGS) entry which is preliminary data.</text>
</comment>
<sequence length="183" mass="19212">MDYVEHRMAQEAAKQPASAALLTPLNLILLSLLLYTLYSTFFSSSSSSSSSYPTLPRGPRPPSSGHTRPAACCPTTAPPPRTHPSTSPSAAASSTSRAGATSTAPGALRQLRGARRQQGPRLRELRRGYADGGPGRAAGHAGGFGTRRDGGAEGWEERFLEKYDVVGRLVSVGSITRGSSSSR</sequence>
<evidence type="ECO:0000313" key="2">
    <source>
        <dbReference type="Proteomes" id="UP001638806"/>
    </source>
</evidence>